<evidence type="ECO:0000256" key="14">
    <source>
        <dbReference type="HAMAP-Rule" id="MF_00244"/>
    </source>
</evidence>
<evidence type="ECO:0000256" key="3">
    <source>
        <dbReference type="ARBA" id="ARBA00022642"/>
    </source>
</evidence>
<dbReference type="SUPFAM" id="SSF109604">
    <property type="entry name" value="HD-domain/PDEase-like"/>
    <property type="match status" value="1"/>
</dbReference>
<evidence type="ECO:0000256" key="2">
    <source>
        <dbReference type="ARBA" id="ARBA00005019"/>
    </source>
</evidence>
<dbReference type="CDD" id="cd02165">
    <property type="entry name" value="NMNAT"/>
    <property type="match status" value="1"/>
</dbReference>
<evidence type="ECO:0000256" key="6">
    <source>
        <dbReference type="ARBA" id="ARBA00022723"/>
    </source>
</evidence>
<feature type="domain" description="HD/PDEase" evidence="15">
    <location>
        <begin position="220"/>
        <end position="348"/>
    </location>
</feature>
<evidence type="ECO:0000256" key="7">
    <source>
        <dbReference type="ARBA" id="ARBA00022741"/>
    </source>
</evidence>
<dbReference type="GO" id="GO:0008803">
    <property type="term" value="F:bis(5'-nucleosyl)-tetraphosphatase (symmetrical) activity"/>
    <property type="evidence" value="ECO:0007669"/>
    <property type="project" value="UniProtKB-EC"/>
</dbReference>
<sequence>MKLGILGGSFNPVHLGHLFIADKVISALKLDRVVMIPANISPFKQVEEGISIGCSSGDRLEMLAAAVAGDSRLTIDDCEIRREGVSYTIDTLKDITARYIPDDKPFLIIGDDLADDFPKWRDSAGILSLADIVIARRFNSAKKKYPFPNISIVNDVMDISSHMIRQMISEGKDWKSLMPSAVAAIIKDKRLYGYTETSSVTEDCSYRAILRIEKEARETLTMERFLHSRNTAVLAGDLCRRFGLDPVAGYLAGIAHDLCKQLDPKNMLKLVKSDGRDISSLEKDRPNLLHGRAAAVLLTERFSIHNKDILEAVACHTSGSEDMGPLAKVIYIADKTEVSRNIDPALRKMLRTADLDSILFAVVKKTISKLQSKELDLSEDTLKLLERMKERNS</sequence>
<dbReference type="GO" id="GO:0004515">
    <property type="term" value="F:nicotinate-nucleotide adenylyltransferase activity"/>
    <property type="evidence" value="ECO:0007669"/>
    <property type="project" value="UniProtKB-UniRule"/>
</dbReference>
<dbReference type="NCBIfam" id="TIGR00482">
    <property type="entry name" value="nicotinate (nicotinamide) nucleotide adenylyltransferase"/>
    <property type="match status" value="1"/>
</dbReference>
<dbReference type="GO" id="GO:0009435">
    <property type="term" value="P:NAD+ biosynthetic process"/>
    <property type="evidence" value="ECO:0007669"/>
    <property type="project" value="UniProtKB-UniRule"/>
</dbReference>
<keyword evidence="8" id="KW-0378">Hydrolase</keyword>
<accession>A0A806JZJ3</accession>
<evidence type="ECO:0000256" key="8">
    <source>
        <dbReference type="ARBA" id="ARBA00022801"/>
    </source>
</evidence>
<evidence type="ECO:0000259" key="15">
    <source>
        <dbReference type="SMART" id="SM00471"/>
    </source>
</evidence>
<dbReference type="Pfam" id="PF01966">
    <property type="entry name" value="HD"/>
    <property type="match status" value="1"/>
</dbReference>
<keyword evidence="10" id="KW-0408">Iron</keyword>
<evidence type="ECO:0000256" key="13">
    <source>
        <dbReference type="ARBA" id="ARBA00049417"/>
    </source>
</evidence>
<dbReference type="GO" id="GO:0046872">
    <property type="term" value="F:metal ion binding"/>
    <property type="evidence" value="ECO:0007669"/>
    <property type="project" value="UniProtKB-KW"/>
</dbReference>
<evidence type="ECO:0000256" key="1">
    <source>
        <dbReference type="ARBA" id="ARBA00002324"/>
    </source>
</evidence>
<dbReference type="PANTHER" id="PTHR39321:SF3">
    <property type="entry name" value="PHOSPHOPANTETHEINE ADENYLYLTRANSFERASE"/>
    <property type="match status" value="1"/>
</dbReference>
<name>A0A806JZJ3_9BACT</name>
<dbReference type="NCBIfam" id="TIGR00488">
    <property type="entry name" value="bis(5'-nucleosyl)-tetraphosphatase (symmetrical) YqeK"/>
    <property type="match status" value="1"/>
</dbReference>
<dbReference type="UniPathway" id="UPA00253">
    <property type="reaction ID" value="UER00332"/>
</dbReference>
<protein>
    <recommendedName>
        <fullName evidence="14">Probable nicotinate-nucleotide adenylyltransferase</fullName>
        <ecNumber evidence="14">2.7.7.18</ecNumber>
    </recommendedName>
    <alternativeName>
        <fullName evidence="14">Deamido-NAD(+) diphosphorylase</fullName>
    </alternativeName>
    <alternativeName>
        <fullName evidence="14">Deamido-NAD(+) pyrophosphorylase</fullName>
    </alternativeName>
    <alternativeName>
        <fullName evidence="14">Nicotinate mononucleotide adenylyltransferase</fullName>
        <shortName evidence="14">NaMN adenylyltransferase</shortName>
    </alternativeName>
</protein>
<organism evidence="16">
    <name type="scientific">uncultured bacterium contig00042</name>
    <dbReference type="NCBI Taxonomy" id="1181529"/>
    <lineage>
        <taxon>Bacteria</taxon>
        <taxon>environmental samples</taxon>
    </lineage>
</organism>
<evidence type="ECO:0000256" key="12">
    <source>
        <dbReference type="ARBA" id="ARBA00048721"/>
    </source>
</evidence>
<comment type="pathway">
    <text evidence="2 14">Cofactor biosynthesis; NAD(+) biosynthesis; deamido-NAD(+) from nicotinate D-ribonucleotide: step 1/1.</text>
</comment>
<evidence type="ECO:0000256" key="4">
    <source>
        <dbReference type="ARBA" id="ARBA00022679"/>
    </source>
</evidence>
<keyword evidence="4 14" id="KW-0808">Transferase</keyword>
<keyword evidence="6" id="KW-0479">Metal-binding</keyword>
<dbReference type="EMBL" id="JQ844202">
    <property type="protein sequence ID" value="AGS52618.1"/>
    <property type="molecule type" value="Genomic_DNA"/>
</dbReference>
<dbReference type="InterPro" id="IPR004821">
    <property type="entry name" value="Cyt_trans-like"/>
</dbReference>
<dbReference type="Gene3D" id="1.10.3210.10">
    <property type="entry name" value="Hypothetical protein af1432"/>
    <property type="match status" value="1"/>
</dbReference>
<evidence type="ECO:0000256" key="10">
    <source>
        <dbReference type="ARBA" id="ARBA00023004"/>
    </source>
</evidence>
<dbReference type="EC" id="2.7.7.18" evidence="14"/>
<dbReference type="SUPFAM" id="SSF52374">
    <property type="entry name" value="Nucleotidylyl transferase"/>
    <property type="match status" value="1"/>
</dbReference>
<evidence type="ECO:0000256" key="5">
    <source>
        <dbReference type="ARBA" id="ARBA00022695"/>
    </source>
</evidence>
<evidence type="ECO:0000313" key="16">
    <source>
        <dbReference type="EMBL" id="AGS52618.1"/>
    </source>
</evidence>
<dbReference type="HAMAP" id="MF_00244">
    <property type="entry name" value="NaMN_adenylyltr"/>
    <property type="match status" value="1"/>
</dbReference>
<keyword evidence="3 14" id="KW-0662">Pyridine nucleotide biosynthesis</keyword>
<dbReference type="InterPro" id="IPR005248">
    <property type="entry name" value="NadD/NMNAT"/>
</dbReference>
<comment type="catalytic activity">
    <reaction evidence="13">
        <text>P(1),P(4)-bis(5'-adenosyl) tetraphosphate + H2O = 2 ADP + 2 H(+)</text>
        <dbReference type="Rhea" id="RHEA:24252"/>
        <dbReference type="ChEBI" id="CHEBI:15377"/>
        <dbReference type="ChEBI" id="CHEBI:15378"/>
        <dbReference type="ChEBI" id="CHEBI:58141"/>
        <dbReference type="ChEBI" id="CHEBI:456216"/>
        <dbReference type="EC" id="3.6.1.41"/>
    </reaction>
</comment>
<dbReference type="PANTHER" id="PTHR39321">
    <property type="entry name" value="NICOTINATE-NUCLEOTIDE ADENYLYLTRANSFERASE-RELATED"/>
    <property type="match status" value="1"/>
</dbReference>
<comment type="catalytic activity">
    <reaction evidence="12 14">
        <text>nicotinate beta-D-ribonucleotide + ATP + H(+) = deamido-NAD(+) + diphosphate</text>
        <dbReference type="Rhea" id="RHEA:22860"/>
        <dbReference type="ChEBI" id="CHEBI:15378"/>
        <dbReference type="ChEBI" id="CHEBI:30616"/>
        <dbReference type="ChEBI" id="CHEBI:33019"/>
        <dbReference type="ChEBI" id="CHEBI:57502"/>
        <dbReference type="ChEBI" id="CHEBI:58437"/>
        <dbReference type="EC" id="2.7.7.18"/>
    </reaction>
</comment>
<dbReference type="AlphaFoldDB" id="A0A806JZJ3"/>
<dbReference type="GO" id="GO:0005524">
    <property type="term" value="F:ATP binding"/>
    <property type="evidence" value="ECO:0007669"/>
    <property type="project" value="UniProtKB-KW"/>
</dbReference>
<keyword evidence="9 14" id="KW-0067">ATP-binding</keyword>
<evidence type="ECO:0000256" key="9">
    <source>
        <dbReference type="ARBA" id="ARBA00022840"/>
    </source>
</evidence>
<dbReference type="InterPro" id="IPR006674">
    <property type="entry name" value="HD_domain"/>
</dbReference>
<keyword evidence="5 14" id="KW-0548">Nucleotidyltransferase</keyword>
<evidence type="ECO:0000256" key="11">
    <source>
        <dbReference type="ARBA" id="ARBA00023027"/>
    </source>
</evidence>
<dbReference type="InterPro" id="IPR003607">
    <property type="entry name" value="HD/PDEase_dom"/>
</dbReference>
<proteinExistence type="inferred from homology"/>
<comment type="similarity">
    <text evidence="14">Belongs to the NadD family.</text>
</comment>
<dbReference type="Gene3D" id="3.40.50.620">
    <property type="entry name" value="HUPs"/>
    <property type="match status" value="1"/>
</dbReference>
<reference evidence="16" key="1">
    <citation type="submission" date="2012-03" db="EMBL/GenBank/DDBJ databases">
        <title>Functional metagenomics reveals considerable lignocellulase gene clusters in the gut microbiome of a wood-feeding higher termite.</title>
        <authorList>
            <person name="Liu N."/>
        </authorList>
    </citation>
    <scope>NUCLEOTIDE SEQUENCE</scope>
</reference>
<comment type="function">
    <text evidence="1 14">Catalyzes the reversible adenylation of nicotinate mononucleotide (NaMN) to nicotinic acid adenine dinucleotide (NaAD).</text>
</comment>
<dbReference type="SMART" id="SM00471">
    <property type="entry name" value="HDc"/>
    <property type="match status" value="1"/>
</dbReference>
<keyword evidence="11 14" id="KW-0520">NAD</keyword>
<dbReference type="Pfam" id="PF01467">
    <property type="entry name" value="CTP_transf_like"/>
    <property type="match status" value="1"/>
</dbReference>
<dbReference type="CDD" id="cd00077">
    <property type="entry name" value="HDc"/>
    <property type="match status" value="1"/>
</dbReference>
<dbReference type="InterPro" id="IPR014729">
    <property type="entry name" value="Rossmann-like_a/b/a_fold"/>
</dbReference>
<dbReference type="InterPro" id="IPR005249">
    <property type="entry name" value="YqeK"/>
</dbReference>
<gene>
    <name evidence="14" type="primary">nadD</name>
</gene>
<keyword evidence="7 14" id="KW-0547">Nucleotide-binding</keyword>